<dbReference type="AlphaFoldDB" id="A0A8H6Z2X2"/>
<comment type="caution">
    <text evidence="1">The sequence shown here is derived from an EMBL/GenBank/DDBJ whole genome shotgun (WGS) entry which is preliminary data.</text>
</comment>
<keyword evidence="1" id="KW-0378">Hydrolase</keyword>
<sequence>MGNYDVSFDSDNTWIAHLDGRAYMAGVSPWFFTHYSPQSYNKKNWIYRSDDWMFARRWEVLIANRDKVDIAQIISWNDFGESRYLAPLLQDDSQPMSEAWVNKFPHQGWLNLWAYYIEWYQTGVVPSISRDQVYLWARLYPATADIPGDTVGPPDHREWMEDYLWTIVLLARPADVLLQCGSSREQTHNLPRGLSKLKLPLKTDCSVSAEILRGGEPDVMFEPQDFNFSTKPPMANFNAFVASYP</sequence>
<proteinExistence type="predicted"/>
<dbReference type="EMBL" id="JACAZI010000002">
    <property type="protein sequence ID" value="KAF7368886.1"/>
    <property type="molecule type" value="Genomic_DNA"/>
</dbReference>
<name>A0A8H6Z2X2_9AGAR</name>
<dbReference type="Pfam" id="PF03659">
    <property type="entry name" value="Glyco_hydro_71"/>
    <property type="match status" value="1"/>
</dbReference>
<dbReference type="InterPro" id="IPR005197">
    <property type="entry name" value="Glyco_hydro_71"/>
</dbReference>
<reference evidence="1" key="1">
    <citation type="submission" date="2020-05" db="EMBL/GenBank/DDBJ databases">
        <title>Mycena genomes resolve the evolution of fungal bioluminescence.</title>
        <authorList>
            <person name="Tsai I.J."/>
        </authorList>
    </citation>
    <scope>NUCLEOTIDE SEQUENCE</scope>
    <source>
        <strain evidence="1">CCC161011</strain>
    </source>
</reference>
<organism evidence="1 2">
    <name type="scientific">Mycena venus</name>
    <dbReference type="NCBI Taxonomy" id="2733690"/>
    <lineage>
        <taxon>Eukaryota</taxon>
        <taxon>Fungi</taxon>
        <taxon>Dikarya</taxon>
        <taxon>Basidiomycota</taxon>
        <taxon>Agaricomycotina</taxon>
        <taxon>Agaricomycetes</taxon>
        <taxon>Agaricomycetidae</taxon>
        <taxon>Agaricales</taxon>
        <taxon>Marasmiineae</taxon>
        <taxon>Mycenaceae</taxon>
        <taxon>Mycena</taxon>
    </lineage>
</organism>
<evidence type="ECO:0000313" key="1">
    <source>
        <dbReference type="EMBL" id="KAF7368886.1"/>
    </source>
</evidence>
<accession>A0A8H6Z2X2</accession>
<dbReference type="Proteomes" id="UP000620124">
    <property type="component" value="Unassembled WGS sequence"/>
</dbReference>
<dbReference type="OrthoDB" id="3257981at2759"/>
<dbReference type="Gene3D" id="3.20.20.80">
    <property type="entry name" value="Glycosidases"/>
    <property type="match status" value="1"/>
</dbReference>
<protein>
    <submittedName>
        <fullName evidence="1">Glycoside hydrolase family 71 protein</fullName>
    </submittedName>
</protein>
<gene>
    <name evidence="1" type="ORF">MVEN_00214400</name>
</gene>
<dbReference type="GO" id="GO:0051118">
    <property type="term" value="F:glucan endo-1,3-alpha-glucosidase activity"/>
    <property type="evidence" value="ECO:0007669"/>
    <property type="project" value="InterPro"/>
</dbReference>
<evidence type="ECO:0000313" key="2">
    <source>
        <dbReference type="Proteomes" id="UP000620124"/>
    </source>
</evidence>
<keyword evidence="2" id="KW-1185">Reference proteome</keyword>